<evidence type="ECO:0000313" key="2">
    <source>
        <dbReference type="EMBL" id="KAK6952780.1"/>
    </source>
</evidence>
<gene>
    <name evidence="2" type="ORF">Daesc_005074</name>
</gene>
<sequence length="220" mass="24900">MSPTVRTQPTPGIIARRSRPHGLTRDLMSSSRSRGFDYDSADEDAAADALSRHLIYDSAEEDDYLMVFDKPQFRTQFGVGPGAAVRGYPSYGGVYVLHCTAVELDFLNLDRFHIAMRSLDQAEEDRHCGNMRKLGATWWESEDAYRRNFMSPDRYNQPVVYVGWPAGGGVWVLRTTHGDASSRGIGRINNTYNMEERCRLIRQLGGSYYENPEDGVNLVF</sequence>
<dbReference type="AlphaFoldDB" id="A0AAX6MJD8"/>
<feature type="region of interest" description="Disordered" evidence="1">
    <location>
        <begin position="1"/>
        <end position="39"/>
    </location>
</feature>
<organism evidence="2 3">
    <name type="scientific">Daldinia eschscholtzii</name>
    <dbReference type="NCBI Taxonomy" id="292717"/>
    <lineage>
        <taxon>Eukaryota</taxon>
        <taxon>Fungi</taxon>
        <taxon>Dikarya</taxon>
        <taxon>Ascomycota</taxon>
        <taxon>Pezizomycotina</taxon>
        <taxon>Sordariomycetes</taxon>
        <taxon>Xylariomycetidae</taxon>
        <taxon>Xylariales</taxon>
        <taxon>Hypoxylaceae</taxon>
        <taxon>Daldinia</taxon>
    </lineage>
</organism>
<proteinExistence type="predicted"/>
<keyword evidence="3" id="KW-1185">Reference proteome</keyword>
<dbReference type="Proteomes" id="UP001369815">
    <property type="component" value="Unassembled WGS sequence"/>
</dbReference>
<evidence type="ECO:0000256" key="1">
    <source>
        <dbReference type="SAM" id="MobiDB-lite"/>
    </source>
</evidence>
<reference evidence="2 3" key="1">
    <citation type="journal article" date="2024" name="Front Chem Biol">
        <title>Unveiling the potential of Daldinia eschscholtzii MFLUCC 19-0629 through bioactivity and bioinformatics studies for enhanced sustainable agriculture production.</title>
        <authorList>
            <person name="Brooks S."/>
            <person name="Weaver J.A."/>
            <person name="Klomchit A."/>
            <person name="Alharthi S.A."/>
            <person name="Onlamun T."/>
            <person name="Nurani R."/>
            <person name="Vong T.K."/>
            <person name="Alberti F."/>
            <person name="Greco C."/>
        </authorList>
    </citation>
    <scope>NUCLEOTIDE SEQUENCE [LARGE SCALE GENOMIC DNA]</scope>
    <source>
        <strain evidence="2">MFLUCC 19-0629</strain>
    </source>
</reference>
<accession>A0AAX6MJD8</accession>
<evidence type="ECO:0000313" key="3">
    <source>
        <dbReference type="Proteomes" id="UP001369815"/>
    </source>
</evidence>
<feature type="compositionally biased region" description="Polar residues" evidence="1">
    <location>
        <begin position="1"/>
        <end position="10"/>
    </location>
</feature>
<comment type="caution">
    <text evidence="2">The sequence shown here is derived from an EMBL/GenBank/DDBJ whole genome shotgun (WGS) entry which is preliminary data.</text>
</comment>
<name>A0AAX6MJD8_9PEZI</name>
<dbReference type="EMBL" id="JBANMG010000005">
    <property type="protein sequence ID" value="KAK6952780.1"/>
    <property type="molecule type" value="Genomic_DNA"/>
</dbReference>
<protein>
    <submittedName>
        <fullName evidence="2">Uncharacterized protein</fullName>
    </submittedName>
</protein>